<gene>
    <name evidence="1" type="ORF">QE152_g13813</name>
</gene>
<accession>A0AAW1LB92</accession>
<dbReference type="AlphaFoldDB" id="A0AAW1LB92"/>
<sequence>MDVIKFVTISYSQEINDVFFAWNKTARVIAMRIDEEPNKKCTPWNKTARVIAMRIDEEPNKKCTPAKYEISTHQAIFPFLFRFSSIYAEQYIRYGFSSFQLEGLQLRDDKFSSIYAEQYIRYGFSSFQLEGLQLRDDKNATVSTSKCQTYTIRRFTFVFALDRSGKRLTTNLSLIMRSGRLQ</sequence>
<organism evidence="1 2">
    <name type="scientific">Popillia japonica</name>
    <name type="common">Japanese beetle</name>
    <dbReference type="NCBI Taxonomy" id="7064"/>
    <lineage>
        <taxon>Eukaryota</taxon>
        <taxon>Metazoa</taxon>
        <taxon>Ecdysozoa</taxon>
        <taxon>Arthropoda</taxon>
        <taxon>Hexapoda</taxon>
        <taxon>Insecta</taxon>
        <taxon>Pterygota</taxon>
        <taxon>Neoptera</taxon>
        <taxon>Endopterygota</taxon>
        <taxon>Coleoptera</taxon>
        <taxon>Polyphaga</taxon>
        <taxon>Scarabaeiformia</taxon>
        <taxon>Scarabaeidae</taxon>
        <taxon>Rutelinae</taxon>
        <taxon>Popillia</taxon>
    </lineage>
</organism>
<proteinExistence type="predicted"/>
<evidence type="ECO:0000313" key="2">
    <source>
        <dbReference type="Proteomes" id="UP001458880"/>
    </source>
</evidence>
<dbReference type="Proteomes" id="UP001458880">
    <property type="component" value="Unassembled WGS sequence"/>
</dbReference>
<dbReference type="EMBL" id="JASPKY010000136">
    <property type="protein sequence ID" value="KAK9731192.1"/>
    <property type="molecule type" value="Genomic_DNA"/>
</dbReference>
<protein>
    <submittedName>
        <fullName evidence="1">Uncharacterized protein</fullName>
    </submittedName>
</protein>
<reference evidence="1 2" key="1">
    <citation type="journal article" date="2024" name="BMC Genomics">
        <title>De novo assembly and annotation of Popillia japonica's genome with initial clues to its potential as an invasive pest.</title>
        <authorList>
            <person name="Cucini C."/>
            <person name="Boschi S."/>
            <person name="Funari R."/>
            <person name="Cardaioli E."/>
            <person name="Iannotti N."/>
            <person name="Marturano G."/>
            <person name="Paoli F."/>
            <person name="Bruttini M."/>
            <person name="Carapelli A."/>
            <person name="Frati F."/>
            <person name="Nardi F."/>
        </authorList>
    </citation>
    <scope>NUCLEOTIDE SEQUENCE [LARGE SCALE GENOMIC DNA]</scope>
    <source>
        <strain evidence="1">DMR45628</strain>
    </source>
</reference>
<comment type="caution">
    <text evidence="1">The sequence shown here is derived from an EMBL/GenBank/DDBJ whole genome shotgun (WGS) entry which is preliminary data.</text>
</comment>
<evidence type="ECO:0000313" key="1">
    <source>
        <dbReference type="EMBL" id="KAK9731192.1"/>
    </source>
</evidence>
<name>A0AAW1LB92_POPJA</name>
<keyword evidence="2" id="KW-1185">Reference proteome</keyword>